<gene>
    <name evidence="1" type="ORF">Catovirus_1_718</name>
</gene>
<accession>A0A1V0SAI9</accession>
<name>A0A1V0SAI9_9VIRU</name>
<dbReference type="EMBL" id="KY684083">
    <property type="protein sequence ID" value="ARF08668.1"/>
    <property type="molecule type" value="Genomic_DNA"/>
</dbReference>
<reference evidence="1" key="1">
    <citation type="journal article" date="2017" name="Science">
        <title>Giant viruses with an expanded complement of translation system components.</title>
        <authorList>
            <person name="Schulz F."/>
            <person name="Yutin N."/>
            <person name="Ivanova N.N."/>
            <person name="Ortega D.R."/>
            <person name="Lee T.K."/>
            <person name="Vierheilig J."/>
            <person name="Daims H."/>
            <person name="Horn M."/>
            <person name="Wagner M."/>
            <person name="Jensen G.J."/>
            <person name="Kyrpides N.C."/>
            <person name="Koonin E.V."/>
            <person name="Woyke T."/>
        </authorList>
    </citation>
    <scope>NUCLEOTIDE SEQUENCE</scope>
    <source>
        <strain evidence="1">CTV1</strain>
    </source>
</reference>
<evidence type="ECO:0000313" key="1">
    <source>
        <dbReference type="EMBL" id="ARF08668.1"/>
    </source>
</evidence>
<proteinExistence type="predicted"/>
<organism evidence="1">
    <name type="scientific">Catovirus CTV1</name>
    <dbReference type="NCBI Taxonomy" id="1977631"/>
    <lineage>
        <taxon>Viruses</taxon>
        <taxon>Varidnaviria</taxon>
        <taxon>Bamfordvirae</taxon>
        <taxon>Nucleocytoviricota</taxon>
        <taxon>Megaviricetes</taxon>
        <taxon>Imitervirales</taxon>
        <taxon>Mimiviridae</taxon>
        <taxon>Klosneuvirinae</taxon>
        <taxon>Catovirus</taxon>
    </lineage>
</organism>
<protein>
    <submittedName>
        <fullName evidence="1">Uncharacterized protein</fullName>
    </submittedName>
</protein>
<sequence length="296" mass="34970">MDSEIYTLRFNKGPNQLLFYVHKHFLKVFGYFDIIDDVYLPEKNVIDIVLDFGYKNQSKETFKDTICEKNVTDDEIGKYIFSKKAIQLALNIAYGINRYPRIKSKDCYEFVMLMEYLQYHHIDHIENIVLNLYDSSESFDSLITNYYNNHATNRIKKKLIEMCVLNNFKTQLFSFGYALFKLHIVRDKINSYYIQSYEAPKDSVSNVYNDITDIGEWLKFTIGNFIKIFGMKIEKIQHSIEIQGKDLIINETFINERLLPFSIHSSSSNTSNKLTFWLKADINSFVLDLILDHYCK</sequence>